<keyword evidence="1" id="KW-0472">Membrane</keyword>
<keyword evidence="1" id="KW-0812">Transmembrane</keyword>
<dbReference type="AlphaFoldDB" id="A0A6G9Z0R8"/>
<name>A0A6G9Z0R8_9NOCA</name>
<reference evidence="2 3" key="1">
    <citation type="journal article" date="2019" name="ACS Chem. Biol.">
        <title>Identification and Mobilization of a Cryptic Antibiotic Biosynthesis Gene Locus from a Human-Pathogenic Nocardia Isolate.</title>
        <authorList>
            <person name="Herisse M."/>
            <person name="Ishida K."/>
            <person name="Porter J.L."/>
            <person name="Howden B."/>
            <person name="Hertweck C."/>
            <person name="Stinear T.P."/>
            <person name="Pidot S.J."/>
        </authorList>
    </citation>
    <scope>NUCLEOTIDE SEQUENCE [LARGE SCALE GENOMIC DNA]</scope>
    <source>
        <strain evidence="2 3">AUSMDU00012715</strain>
    </source>
</reference>
<dbReference type="Proteomes" id="UP000500953">
    <property type="component" value="Chromosome"/>
</dbReference>
<evidence type="ECO:0000313" key="3">
    <source>
        <dbReference type="Proteomes" id="UP000500953"/>
    </source>
</evidence>
<evidence type="ECO:0000313" key="2">
    <source>
        <dbReference type="EMBL" id="QIS18816.1"/>
    </source>
</evidence>
<gene>
    <name evidence="2" type="ORF">F6W96_11430</name>
</gene>
<evidence type="ECO:0000256" key="1">
    <source>
        <dbReference type="SAM" id="Phobius"/>
    </source>
</evidence>
<dbReference type="RefSeq" id="WP_167486134.1">
    <property type="nucleotide sequence ID" value="NZ_CP046173.1"/>
</dbReference>
<feature type="transmembrane region" description="Helical" evidence="1">
    <location>
        <begin position="30"/>
        <end position="54"/>
    </location>
</feature>
<protein>
    <submittedName>
        <fullName evidence="2">Uncharacterized protein</fullName>
    </submittedName>
</protein>
<sequence>MTAFGNECIVGIDTYVAFTGSKGNRLRTQYLGRGGAILACALAGAASLVVPGWVAPASARPDTAVMKCDETGTVTWLDAGIPDSKTQVSWKNDKTYTNCELSNGFTLPAYPKTSTAVGTESASCDDVENHQGSGAIVWSDGTITKFEQKASKQDKSKGNGTGEFTLTIEAGNKFGVSTATDEDTLTAKGSCPGLTSAKTQGTLTIYQK</sequence>
<keyword evidence="1" id="KW-1133">Transmembrane helix</keyword>
<organism evidence="2 3">
    <name type="scientific">Nocardia terpenica</name>
    <dbReference type="NCBI Taxonomy" id="455432"/>
    <lineage>
        <taxon>Bacteria</taxon>
        <taxon>Bacillati</taxon>
        <taxon>Actinomycetota</taxon>
        <taxon>Actinomycetes</taxon>
        <taxon>Mycobacteriales</taxon>
        <taxon>Nocardiaceae</taxon>
        <taxon>Nocardia</taxon>
    </lineage>
</organism>
<accession>A0A6G9Z0R8</accession>
<proteinExistence type="predicted"/>
<dbReference type="EMBL" id="CP046173">
    <property type="protein sequence ID" value="QIS18816.1"/>
    <property type="molecule type" value="Genomic_DNA"/>
</dbReference>